<dbReference type="AlphaFoldDB" id="N9WAE0"/>
<comment type="caution">
    <text evidence="1">The sequence shown here is derived from an EMBL/GenBank/DDBJ whole genome shotgun (WGS) entry which is preliminary data.</text>
</comment>
<keyword evidence="2" id="KW-1185">Reference proteome</keyword>
<evidence type="ECO:0000313" key="2">
    <source>
        <dbReference type="Proteomes" id="UP000013097"/>
    </source>
</evidence>
<organism evidence="1 2">
    <name type="scientific">Clostridium thermobutyricum</name>
    <dbReference type="NCBI Taxonomy" id="29372"/>
    <lineage>
        <taxon>Bacteria</taxon>
        <taxon>Bacillati</taxon>
        <taxon>Bacillota</taxon>
        <taxon>Clostridia</taxon>
        <taxon>Eubacteriales</taxon>
        <taxon>Clostridiaceae</taxon>
        <taxon>Clostridium</taxon>
    </lineage>
</organism>
<reference evidence="1 2" key="1">
    <citation type="submission" date="2013-01" db="EMBL/GenBank/DDBJ databases">
        <title>The Genome Sequence of Clostridium colicanis 209318.</title>
        <authorList>
            <consortium name="The Broad Institute Genome Sequencing Platform"/>
            <person name="Earl A."/>
            <person name="Ward D."/>
            <person name="Feldgarden M."/>
            <person name="Gevers D."/>
            <person name="Courvalin P."/>
            <person name="Lambert T."/>
            <person name="Walker B."/>
            <person name="Young S.K."/>
            <person name="Zeng Q."/>
            <person name="Gargeya S."/>
            <person name="Fitzgerald M."/>
            <person name="Haas B."/>
            <person name="Abouelleil A."/>
            <person name="Alvarado L."/>
            <person name="Arachchi H.M."/>
            <person name="Berlin A.M."/>
            <person name="Chapman S.B."/>
            <person name="Dewar J."/>
            <person name="Goldberg J."/>
            <person name="Griggs A."/>
            <person name="Gujja S."/>
            <person name="Hansen M."/>
            <person name="Howarth C."/>
            <person name="Imamovic A."/>
            <person name="Larimer J."/>
            <person name="McCowan C."/>
            <person name="Murphy C."/>
            <person name="Neiman D."/>
            <person name="Pearson M."/>
            <person name="Priest M."/>
            <person name="Roberts A."/>
            <person name="Saif S."/>
            <person name="Shea T."/>
            <person name="Sisk P."/>
            <person name="Sykes S."/>
            <person name="Wortman J."/>
            <person name="Nusbaum C."/>
            <person name="Birren B."/>
        </authorList>
    </citation>
    <scope>NUCLEOTIDE SEQUENCE [LARGE SCALE GENOMIC DNA]</scope>
    <source>
        <strain evidence="1 2">209318</strain>
    </source>
</reference>
<sequence>MEDLKKAIEEILADDIVKIVISNKIKKDFEYNKINISLKETKNKSFYQVEKFTDKQVFH</sequence>
<dbReference type="PATRIC" id="fig|999411.4.peg.2911"/>
<dbReference type="EMBL" id="AGYT01000019">
    <property type="protein sequence ID" value="ENY99859.1"/>
    <property type="molecule type" value="Genomic_DNA"/>
</dbReference>
<protein>
    <submittedName>
        <fullName evidence="1">Uncharacterized protein</fullName>
    </submittedName>
</protein>
<gene>
    <name evidence="1" type="ORF">HMPREF1092_02996</name>
</gene>
<accession>N9WAE0</accession>
<dbReference type="eggNOG" id="COG2263">
    <property type="taxonomic scope" value="Bacteria"/>
</dbReference>
<name>N9WAE0_9CLOT</name>
<evidence type="ECO:0000313" key="1">
    <source>
        <dbReference type="EMBL" id="ENY99859.1"/>
    </source>
</evidence>
<proteinExistence type="predicted"/>
<dbReference type="Proteomes" id="UP000013097">
    <property type="component" value="Unassembled WGS sequence"/>
</dbReference>
<dbReference type="HOGENOM" id="CLU_2952151_0_0_9"/>